<accession>A0A1V6Y9L9</accession>
<keyword evidence="5" id="KW-1185">Reference proteome</keyword>
<proteinExistence type="predicted"/>
<dbReference type="InterPro" id="IPR052761">
    <property type="entry name" value="Fungal_Detox/Toxin_TFs"/>
</dbReference>
<evidence type="ECO:0000256" key="1">
    <source>
        <dbReference type="ARBA" id="ARBA00023242"/>
    </source>
</evidence>
<dbReference type="GO" id="GO:0008270">
    <property type="term" value="F:zinc ion binding"/>
    <property type="evidence" value="ECO:0007669"/>
    <property type="project" value="InterPro"/>
</dbReference>
<sequence>MSPKCCDAQQEPQRPAPGVIIAKCAAMRQFSVLRVPGVDKTVEVNVSSSSANPLPTHQNLGSNVTTGRKFNDLHQPPNHPALTSQLHAHGLSLDNRSTSPPQSPNVPYTEYAFVDSQQLLSLPSEDVAFLTSKGCLSLPASNAIDEFAQQYFKRIHPLVPVLDEAKFWCIYRSKQATGSKISLFVLQSLIFASCPFASLETLLQCGFNDRRDAQKQLYDRAKLLFELRTEKLSHANAQGAVLLTHYISAEDPQAGSLWVTRAIEQAILIDAQPSLLVENVATSLKKRLWWSILLRDRSLCIGLRRRPQVTSSFYRWSDWLSIEDFSEELYQSRVYDYNTKRVLFGALQNQWRLVENKNHQKITHRVETADTASNLTEHDVDVRRQ</sequence>
<dbReference type="Proteomes" id="UP000191691">
    <property type="component" value="Unassembled WGS sequence"/>
</dbReference>
<dbReference type="PANTHER" id="PTHR47425:SF2">
    <property type="entry name" value="FARB-RELATED"/>
    <property type="match status" value="1"/>
</dbReference>
<dbReference type="Pfam" id="PF04082">
    <property type="entry name" value="Fungal_trans"/>
    <property type="match status" value="1"/>
</dbReference>
<feature type="compositionally biased region" description="Polar residues" evidence="2">
    <location>
        <begin position="48"/>
        <end position="68"/>
    </location>
</feature>
<comment type="caution">
    <text evidence="4">The sequence shown here is derived from an EMBL/GenBank/DDBJ whole genome shotgun (WGS) entry which is preliminary data.</text>
</comment>
<dbReference type="GO" id="GO:0003677">
    <property type="term" value="F:DNA binding"/>
    <property type="evidence" value="ECO:0007669"/>
    <property type="project" value="InterPro"/>
</dbReference>
<name>A0A1V6Y9L9_PENNA</name>
<dbReference type="PANTHER" id="PTHR47425">
    <property type="entry name" value="FARB-RELATED"/>
    <property type="match status" value="1"/>
</dbReference>
<reference evidence="5" key="1">
    <citation type="journal article" date="2017" name="Nat. Microbiol.">
        <title>Global analysis of biosynthetic gene clusters reveals vast potential of secondary metabolite production in Penicillium species.</title>
        <authorList>
            <person name="Nielsen J.C."/>
            <person name="Grijseels S."/>
            <person name="Prigent S."/>
            <person name="Ji B."/>
            <person name="Dainat J."/>
            <person name="Nielsen K.F."/>
            <person name="Frisvad J.C."/>
            <person name="Workman M."/>
            <person name="Nielsen J."/>
        </authorList>
    </citation>
    <scope>NUCLEOTIDE SEQUENCE [LARGE SCALE GENOMIC DNA]</scope>
    <source>
        <strain evidence="5">IBT 13039</strain>
    </source>
</reference>
<protein>
    <recommendedName>
        <fullName evidence="3">Xylanolytic transcriptional activator regulatory domain-containing protein</fullName>
    </recommendedName>
</protein>
<keyword evidence="1" id="KW-0539">Nucleus</keyword>
<dbReference type="InterPro" id="IPR007219">
    <property type="entry name" value="XnlR_reg_dom"/>
</dbReference>
<gene>
    <name evidence="4" type="ORF">PENNAL_c0029G07918</name>
</gene>
<evidence type="ECO:0000313" key="4">
    <source>
        <dbReference type="EMBL" id="OQE84105.1"/>
    </source>
</evidence>
<dbReference type="STRING" id="60175.A0A1V6Y9L9"/>
<evidence type="ECO:0000313" key="5">
    <source>
        <dbReference type="Proteomes" id="UP000191691"/>
    </source>
</evidence>
<feature type="domain" description="Xylanolytic transcriptional activator regulatory" evidence="3">
    <location>
        <begin position="149"/>
        <end position="308"/>
    </location>
</feature>
<dbReference type="CDD" id="cd12148">
    <property type="entry name" value="fungal_TF_MHR"/>
    <property type="match status" value="1"/>
</dbReference>
<evidence type="ECO:0000256" key="2">
    <source>
        <dbReference type="SAM" id="MobiDB-lite"/>
    </source>
</evidence>
<dbReference type="AlphaFoldDB" id="A0A1V6Y9L9"/>
<dbReference type="OMA" id="IHASEVY"/>
<feature type="region of interest" description="Disordered" evidence="2">
    <location>
        <begin position="48"/>
        <end position="83"/>
    </location>
</feature>
<organism evidence="4 5">
    <name type="scientific">Penicillium nalgiovense</name>
    <dbReference type="NCBI Taxonomy" id="60175"/>
    <lineage>
        <taxon>Eukaryota</taxon>
        <taxon>Fungi</taxon>
        <taxon>Dikarya</taxon>
        <taxon>Ascomycota</taxon>
        <taxon>Pezizomycotina</taxon>
        <taxon>Eurotiomycetes</taxon>
        <taxon>Eurotiomycetidae</taxon>
        <taxon>Eurotiales</taxon>
        <taxon>Aspergillaceae</taxon>
        <taxon>Penicillium</taxon>
    </lineage>
</organism>
<dbReference type="GO" id="GO:0006351">
    <property type="term" value="P:DNA-templated transcription"/>
    <property type="evidence" value="ECO:0007669"/>
    <property type="project" value="InterPro"/>
</dbReference>
<dbReference type="EMBL" id="MOOB01000029">
    <property type="protein sequence ID" value="OQE84105.1"/>
    <property type="molecule type" value="Genomic_DNA"/>
</dbReference>
<evidence type="ECO:0000259" key="3">
    <source>
        <dbReference type="Pfam" id="PF04082"/>
    </source>
</evidence>